<gene>
    <name evidence="1" type="ORF">ACFQ21_07775</name>
</gene>
<dbReference type="PANTHER" id="PTHR34070:SF1">
    <property type="entry name" value="DNA ALKYLATION REPAIR PROTEIN"/>
    <property type="match status" value="1"/>
</dbReference>
<reference evidence="2" key="1">
    <citation type="journal article" date="2019" name="Int. J. Syst. Evol. Microbiol.">
        <title>The Global Catalogue of Microorganisms (GCM) 10K type strain sequencing project: providing services to taxonomists for standard genome sequencing and annotation.</title>
        <authorList>
            <consortium name="The Broad Institute Genomics Platform"/>
            <consortium name="The Broad Institute Genome Sequencing Center for Infectious Disease"/>
            <person name="Wu L."/>
            <person name="Ma J."/>
        </authorList>
    </citation>
    <scope>NUCLEOTIDE SEQUENCE [LARGE SCALE GENOMIC DNA]</scope>
    <source>
        <strain evidence="2">CCUG 58938</strain>
    </source>
</reference>
<dbReference type="Proteomes" id="UP001597112">
    <property type="component" value="Unassembled WGS sequence"/>
</dbReference>
<dbReference type="InterPro" id="IPR016024">
    <property type="entry name" value="ARM-type_fold"/>
</dbReference>
<evidence type="ECO:0000313" key="1">
    <source>
        <dbReference type="EMBL" id="MFD0999200.1"/>
    </source>
</evidence>
<evidence type="ECO:0000313" key="2">
    <source>
        <dbReference type="Proteomes" id="UP001597112"/>
    </source>
</evidence>
<dbReference type="EMBL" id="JBHTKA010000001">
    <property type="protein sequence ID" value="MFD0999200.1"/>
    <property type="molecule type" value="Genomic_DNA"/>
</dbReference>
<dbReference type="RefSeq" id="WP_377577223.1">
    <property type="nucleotide sequence ID" value="NZ_JBHTKA010000001.1"/>
</dbReference>
<dbReference type="Pfam" id="PF08713">
    <property type="entry name" value="DNA_alkylation"/>
    <property type="match status" value="1"/>
</dbReference>
<protein>
    <submittedName>
        <fullName evidence="1">DNA alkylation repair protein</fullName>
    </submittedName>
</protein>
<dbReference type="Gene3D" id="1.25.10.90">
    <property type="match status" value="1"/>
</dbReference>
<dbReference type="CDD" id="cd06561">
    <property type="entry name" value="AlkD_like"/>
    <property type="match status" value="1"/>
</dbReference>
<organism evidence="1 2">
    <name type="scientific">Ohtaekwangia kribbensis</name>
    <dbReference type="NCBI Taxonomy" id="688913"/>
    <lineage>
        <taxon>Bacteria</taxon>
        <taxon>Pseudomonadati</taxon>
        <taxon>Bacteroidota</taxon>
        <taxon>Cytophagia</taxon>
        <taxon>Cytophagales</taxon>
        <taxon>Fulvivirgaceae</taxon>
        <taxon>Ohtaekwangia</taxon>
    </lineage>
</organism>
<keyword evidence="2" id="KW-1185">Reference proteome</keyword>
<comment type="caution">
    <text evidence="1">The sequence shown here is derived from an EMBL/GenBank/DDBJ whole genome shotgun (WGS) entry which is preliminary data.</text>
</comment>
<dbReference type="SUPFAM" id="SSF48371">
    <property type="entry name" value="ARM repeat"/>
    <property type="match status" value="1"/>
</dbReference>
<dbReference type="InterPro" id="IPR014825">
    <property type="entry name" value="DNA_alkylation"/>
</dbReference>
<name>A0ABW3JZP7_9BACT</name>
<dbReference type="PANTHER" id="PTHR34070">
    <property type="entry name" value="ARMADILLO-TYPE FOLD"/>
    <property type="match status" value="1"/>
</dbReference>
<accession>A0ABW3JZP7</accession>
<proteinExistence type="predicted"/>
<sequence length="239" mass="27499">MDRHHKDILTAIRANANKATQHTHQDNYLGSSHPRYDISNPVLRMLAKEWMKSHRDLSADDLANVVTSLIEGKSATEKWMGGMLLDYAKPEQLAFEPALFDEWLEHIMGWAEVDVLCSGSYSVAEVPRYWKKWEPLLRKFSKSKNIHKRRASLVLLIAPLRKKSNEPLAAMAIENIERLKGEKEILITKAISWILRTMIKHHKDLVAEYIEENRGTLPSIAVRETLVKLTTGRKTKPRD</sequence>